<keyword evidence="5" id="KW-0547">Nucleotide-binding</keyword>
<dbReference type="PROSITE" id="PS51545">
    <property type="entry name" value="PIK_HELICAL"/>
    <property type="match status" value="1"/>
</dbReference>
<dbReference type="PhylomeDB" id="A0A0D2VGE8"/>
<dbReference type="GO" id="GO:0048015">
    <property type="term" value="P:phosphatidylinositol-mediated signaling"/>
    <property type="evidence" value="ECO:0007669"/>
    <property type="project" value="TreeGrafter"/>
</dbReference>
<dbReference type="Pfam" id="PF00454">
    <property type="entry name" value="PI3_PI4_kinase"/>
    <property type="match status" value="1"/>
</dbReference>
<dbReference type="SMART" id="SM00146">
    <property type="entry name" value="PI3Kc"/>
    <property type="match status" value="1"/>
</dbReference>
<dbReference type="FunFam" id="1.25.40.70:FF:000011">
    <property type="entry name" value="Phosphatidylinositol 4-kinase alpha"/>
    <property type="match status" value="1"/>
</dbReference>
<feature type="region of interest" description="Disordered" evidence="8">
    <location>
        <begin position="1019"/>
        <end position="1045"/>
    </location>
</feature>
<dbReference type="EC" id="2.7.1.67" evidence="3"/>
<dbReference type="RefSeq" id="XP_004365385.2">
    <property type="nucleotide sequence ID" value="XM_004365328.2"/>
</dbReference>
<dbReference type="STRING" id="595528.A0A0D2VGE8"/>
<dbReference type="Pfam" id="PF00613">
    <property type="entry name" value="PI3Ka"/>
    <property type="match status" value="1"/>
</dbReference>
<feature type="domain" description="PIK helical" evidence="10">
    <location>
        <begin position="2205"/>
        <end position="2381"/>
    </location>
</feature>
<dbReference type="InterPro" id="IPR018936">
    <property type="entry name" value="PI3/4_kinase_CS"/>
</dbReference>
<dbReference type="OrthoDB" id="6019020at2759"/>
<reference evidence="12" key="1">
    <citation type="submission" date="2011-02" db="EMBL/GenBank/DDBJ databases">
        <title>The Genome Sequence of Capsaspora owczarzaki ATCC 30864.</title>
        <authorList>
            <person name="Russ C."/>
            <person name="Cuomo C."/>
            <person name="Burger G."/>
            <person name="Gray M.W."/>
            <person name="Holland P.W.H."/>
            <person name="King N."/>
            <person name="Lang F.B.F."/>
            <person name="Roger A.J."/>
            <person name="Ruiz-Trillo I."/>
            <person name="Young S.K."/>
            <person name="Zeng Q."/>
            <person name="Gargeya S."/>
            <person name="Alvarado L."/>
            <person name="Berlin A."/>
            <person name="Chapman S.B."/>
            <person name="Chen Z."/>
            <person name="Freedman E."/>
            <person name="Gellesch M."/>
            <person name="Goldberg J."/>
            <person name="Griggs A."/>
            <person name="Gujja S."/>
            <person name="Heilman E."/>
            <person name="Heiman D."/>
            <person name="Howarth C."/>
            <person name="Mehta T."/>
            <person name="Neiman D."/>
            <person name="Pearson M."/>
            <person name="Roberts A."/>
            <person name="Saif S."/>
            <person name="Shea T."/>
            <person name="Shenoy N."/>
            <person name="Sisk P."/>
            <person name="Stolte C."/>
            <person name="Sykes S."/>
            <person name="White J."/>
            <person name="Yandava C."/>
            <person name="Haas B."/>
            <person name="Nusbaum C."/>
            <person name="Birren B."/>
        </authorList>
    </citation>
    <scope>NUCLEOTIDE SEQUENCE</scope>
    <source>
        <strain evidence="12">ATCC 30864</strain>
    </source>
</reference>
<dbReference type="InParanoid" id="A0A0D2VGE8"/>
<dbReference type="PANTHER" id="PTHR10048:SF15">
    <property type="entry name" value="PHOSPHATIDYLINOSITOL 4-KINASE ALPHA"/>
    <property type="match status" value="1"/>
</dbReference>
<evidence type="ECO:0000313" key="12">
    <source>
        <dbReference type="Proteomes" id="UP000008743"/>
    </source>
</evidence>
<evidence type="ECO:0000256" key="7">
    <source>
        <dbReference type="ARBA" id="ARBA00022840"/>
    </source>
</evidence>
<dbReference type="InterPro" id="IPR016024">
    <property type="entry name" value="ARM-type_fold"/>
</dbReference>
<dbReference type="eggNOG" id="KOG0902">
    <property type="taxonomic scope" value="Eukaryota"/>
</dbReference>
<evidence type="ECO:0000256" key="5">
    <source>
        <dbReference type="ARBA" id="ARBA00022741"/>
    </source>
</evidence>
<dbReference type="CDD" id="cd05167">
    <property type="entry name" value="PI4Kc_III_alpha"/>
    <property type="match status" value="1"/>
</dbReference>
<feature type="compositionally biased region" description="Low complexity" evidence="8">
    <location>
        <begin position="171"/>
        <end position="184"/>
    </location>
</feature>
<evidence type="ECO:0000259" key="9">
    <source>
        <dbReference type="PROSITE" id="PS50290"/>
    </source>
</evidence>
<keyword evidence="12" id="KW-1185">Reference proteome</keyword>
<dbReference type="FunFam" id="3.30.1010.10:FF:000014">
    <property type="entry name" value="Phosphatidylinositol 4-kinase STT4"/>
    <property type="match status" value="1"/>
</dbReference>
<dbReference type="SMART" id="SM00145">
    <property type="entry name" value="PI3Ka"/>
    <property type="match status" value="1"/>
</dbReference>
<dbReference type="GO" id="GO:0005524">
    <property type="term" value="F:ATP binding"/>
    <property type="evidence" value="ECO:0007669"/>
    <property type="project" value="UniProtKB-KW"/>
</dbReference>
<dbReference type="EMBL" id="KE346360">
    <property type="protein sequence ID" value="KJE88947.1"/>
    <property type="molecule type" value="Genomic_DNA"/>
</dbReference>
<feature type="region of interest" description="Disordered" evidence="8">
    <location>
        <begin position="2087"/>
        <end position="2106"/>
    </location>
</feature>
<dbReference type="PROSITE" id="PS00916">
    <property type="entry name" value="PI3_4_KINASE_2"/>
    <property type="match status" value="1"/>
</dbReference>
<evidence type="ECO:0000259" key="10">
    <source>
        <dbReference type="PROSITE" id="PS51545"/>
    </source>
</evidence>
<organism evidence="11 12">
    <name type="scientific">Capsaspora owczarzaki (strain ATCC 30864)</name>
    <dbReference type="NCBI Taxonomy" id="595528"/>
    <lineage>
        <taxon>Eukaryota</taxon>
        <taxon>Filasterea</taxon>
        <taxon>Capsaspora</taxon>
    </lineage>
</organism>
<feature type="compositionally biased region" description="Polar residues" evidence="8">
    <location>
        <begin position="190"/>
        <end position="199"/>
    </location>
</feature>
<dbReference type="InterPro" id="IPR001263">
    <property type="entry name" value="PI3K_accessory_dom"/>
</dbReference>
<evidence type="ECO:0000256" key="1">
    <source>
        <dbReference type="ARBA" id="ARBA00001686"/>
    </source>
</evidence>
<dbReference type="InterPro" id="IPR000403">
    <property type="entry name" value="PI3/4_kinase_cat_dom"/>
</dbReference>
<gene>
    <name evidence="11" type="ORF">CAOG_000514</name>
</gene>
<keyword evidence="6 11" id="KW-0418">Kinase</keyword>
<evidence type="ECO:0000256" key="8">
    <source>
        <dbReference type="SAM" id="MobiDB-lite"/>
    </source>
</evidence>
<dbReference type="Gene3D" id="1.25.40.70">
    <property type="entry name" value="Phosphatidylinositol 3-kinase, accessory domain (PIK)"/>
    <property type="match status" value="1"/>
</dbReference>
<dbReference type="PANTHER" id="PTHR10048">
    <property type="entry name" value="PHOSPHATIDYLINOSITOL KINASE"/>
    <property type="match status" value="1"/>
</dbReference>
<dbReference type="PROSITE" id="PS00915">
    <property type="entry name" value="PI3_4_KINASE_1"/>
    <property type="match status" value="1"/>
</dbReference>
<dbReference type="FunFam" id="1.10.1070.11:FF:000005">
    <property type="entry name" value="Phosphatidylinositol 4-kinase, catalytic, alpha"/>
    <property type="match status" value="1"/>
</dbReference>
<dbReference type="FunCoup" id="A0A0D2VGE8">
    <property type="interactions" value="190"/>
</dbReference>
<name>A0A0D2VGE8_CAPO3</name>
<dbReference type="SUPFAM" id="SSF56112">
    <property type="entry name" value="Protein kinase-like (PK-like)"/>
    <property type="match status" value="1"/>
</dbReference>
<feature type="region of interest" description="Disordered" evidence="8">
    <location>
        <begin position="1"/>
        <end position="57"/>
    </location>
</feature>
<proteinExistence type="inferred from homology"/>
<dbReference type="PROSITE" id="PS50290">
    <property type="entry name" value="PI3_4_KINASE_3"/>
    <property type="match status" value="1"/>
</dbReference>
<dbReference type="InterPro" id="IPR042236">
    <property type="entry name" value="PI3K_accessory_sf"/>
</dbReference>
<evidence type="ECO:0000313" key="11">
    <source>
        <dbReference type="EMBL" id="KJE88947.1"/>
    </source>
</evidence>
<dbReference type="Gene3D" id="3.30.1010.10">
    <property type="entry name" value="Phosphatidylinositol 3-kinase Catalytic Subunit, Chain A, domain 4"/>
    <property type="match status" value="1"/>
</dbReference>
<dbReference type="Proteomes" id="UP000008743">
    <property type="component" value="Unassembled WGS sequence"/>
</dbReference>
<feature type="compositionally biased region" description="Low complexity" evidence="8">
    <location>
        <begin position="24"/>
        <end position="43"/>
    </location>
</feature>
<dbReference type="InterPro" id="IPR045495">
    <property type="entry name" value="PI4K_N"/>
</dbReference>
<dbReference type="InterPro" id="IPR015433">
    <property type="entry name" value="PI3/4_kinase"/>
</dbReference>
<keyword evidence="7" id="KW-0067">ATP-binding</keyword>
<feature type="domain" description="PI3K/PI4K catalytic" evidence="9">
    <location>
        <begin position="2459"/>
        <end position="2753"/>
    </location>
</feature>
<comment type="similarity">
    <text evidence="2">Belongs to the PI3/PI4-kinase family. Type III PI4K subfamily.</text>
</comment>
<feature type="region of interest" description="Disordered" evidence="8">
    <location>
        <begin position="1651"/>
        <end position="1670"/>
    </location>
</feature>
<evidence type="ECO:0000256" key="2">
    <source>
        <dbReference type="ARBA" id="ARBA00006209"/>
    </source>
</evidence>
<feature type="region of interest" description="Disordered" evidence="8">
    <location>
        <begin position="720"/>
        <end position="747"/>
    </location>
</feature>
<feature type="compositionally biased region" description="Low complexity" evidence="8">
    <location>
        <begin position="2090"/>
        <end position="2101"/>
    </location>
</feature>
<feature type="compositionally biased region" description="Low complexity" evidence="8">
    <location>
        <begin position="200"/>
        <end position="232"/>
    </location>
</feature>
<comment type="catalytic activity">
    <reaction evidence="1">
        <text>a 1,2-diacyl-sn-glycero-3-phospho-(1D-myo-inositol) + ATP = a 1,2-diacyl-sn-glycero-3-phospho-(1D-myo-inositol 4-phosphate) + ADP + H(+)</text>
        <dbReference type="Rhea" id="RHEA:19877"/>
        <dbReference type="ChEBI" id="CHEBI:15378"/>
        <dbReference type="ChEBI" id="CHEBI:30616"/>
        <dbReference type="ChEBI" id="CHEBI:57880"/>
        <dbReference type="ChEBI" id="CHEBI:58178"/>
        <dbReference type="ChEBI" id="CHEBI:456216"/>
        <dbReference type="EC" id="2.7.1.67"/>
    </reaction>
</comment>
<dbReference type="SUPFAM" id="SSF48371">
    <property type="entry name" value="ARM repeat"/>
    <property type="match status" value="2"/>
</dbReference>
<dbReference type="GO" id="GO:0004430">
    <property type="term" value="F:1-phosphatidylinositol 4-kinase activity"/>
    <property type="evidence" value="ECO:0007669"/>
    <property type="project" value="UniProtKB-EC"/>
</dbReference>
<dbReference type="Gene3D" id="1.10.1070.11">
    <property type="entry name" value="Phosphatidylinositol 3-/4-kinase, catalytic domain"/>
    <property type="match status" value="1"/>
</dbReference>
<dbReference type="InterPro" id="IPR011009">
    <property type="entry name" value="Kinase-like_dom_sf"/>
</dbReference>
<dbReference type="GO" id="GO:0046854">
    <property type="term" value="P:phosphatidylinositol phosphate biosynthetic process"/>
    <property type="evidence" value="ECO:0007669"/>
    <property type="project" value="InterPro"/>
</dbReference>
<keyword evidence="4" id="KW-0808">Transferase</keyword>
<dbReference type="GO" id="GO:0005886">
    <property type="term" value="C:plasma membrane"/>
    <property type="evidence" value="ECO:0007669"/>
    <property type="project" value="TreeGrafter"/>
</dbReference>
<evidence type="ECO:0000256" key="4">
    <source>
        <dbReference type="ARBA" id="ARBA00022679"/>
    </source>
</evidence>
<dbReference type="InterPro" id="IPR036940">
    <property type="entry name" value="PI3/4_kinase_cat_sf"/>
</dbReference>
<evidence type="ECO:0000256" key="3">
    <source>
        <dbReference type="ARBA" id="ARBA00012169"/>
    </source>
</evidence>
<feature type="region of interest" description="Disordered" evidence="8">
    <location>
        <begin position="609"/>
        <end position="636"/>
    </location>
</feature>
<evidence type="ECO:0000256" key="6">
    <source>
        <dbReference type="ARBA" id="ARBA00022777"/>
    </source>
</evidence>
<dbReference type="Pfam" id="PF19274">
    <property type="entry name" value="PI4K_N"/>
    <property type="match status" value="2"/>
</dbReference>
<accession>A0A0D2VGE8</accession>
<feature type="region of interest" description="Disordered" evidence="8">
    <location>
        <begin position="169"/>
        <end position="232"/>
    </location>
</feature>
<protein>
    <recommendedName>
        <fullName evidence="3">1-phosphatidylinositol 4-kinase</fullName>
        <ecNumber evidence="3">2.7.1.67</ecNumber>
    </recommendedName>
</protein>
<sequence length="2769" mass="292996">MASKFAVSTVATPPPGAPSGVLLAPGSSSSASAGPAGAAASSAGGNGEARSRDSAAAAAAGAAAAAATPTTAASASTTTTTVSNAAAAVAGAVGRGSRDALFQETVMHLAESLGALQTPPPWSKVNRLLTLCPTMPSPGSGSSSGAAGTGLVMPTPTLVSYGPSSPIVTPSASGSAAVSTSSNSQFGLAPSTTGADGSEQQQAPPVVAFVADPDPSVSSVPASGATTTEPSTPGVAASMAASLVAGTAAASPAALAFAAPSADWHARSRAADIWATLAPALPTVTDRNQCAVLALGKYFVTSAGAYPTQILPYLFQLLHHLPFLSYSTSNAVSPAALAVLSGALASFGVASVKASVASALSAAGTSSPGAAAAAAASDHSDNPVDLADATTALPAEHFAFSLVTMLLGIARELPSSAEAIRVAIVETLELCGFWLAQENTHAADDAAKQVVDVPARLCRVVIPTTIGLARAISLFSGQQLPSLLLSSSGRGDTAATLRSVAGSSVTTTTVSQGSSTTTSDSAAQRAVIPWTVAHARRITQAVLVLTKSDNISRLEAVLLTVKARDLDFGADLHRAIVPALHVWLRALLASVLDCDREIDSIAQHALPVQPEASRPRTSSAPFGLTRMQEDKPRPSAITTESGQVIMSGYEGVHFPASASLTSEGAHLAAGSQPASYEASLLLSALEQNGRPAFLGDIFQSALRCLEHSSAVLNSIVSESGATGAGSSSISTSTSTSNAANGANAVGTPTTSTGPTIQLLALNVDLLVASATTNEQFDRAFSVLRDELKVEESDVDWAFIPVYVACLRGLGELGRRRPRQLSPRVLDVLRQFVTQPSVLLLKLAHDDLLNAAARAVCQVLRLGPAMHQDLAEAFIGPLANRLYSGDDVATPSASITAGPDETALLASASGFSQADASHQHYSVSFHVSRFVVIMLAHIAVAMHDRKITKSVLSILMQKVGQPPSELDSLIIEQLGRVAVGQPQHALRPIVELFLQISGDSVRLALAPANARTSLISNTLSVSPSAQSGGQPSPGSPGSLPFSPSGTSGLSNITANASTVNSLYGLTHEPSLHTSALDLSLVALMSQNPTGAGTLPTIPSGASVGSTTTTGSATLAVPGSGPSAAPSTATSSLAQTAVTRAAAAVAAAAAAAAASSNRSSSAGDIQAAYRHCTPAITASFLHMAQTLENVAALEDLFLRVCELFIKLGMSVQQSNSSKVKVQASSVAGNLGFLLPVLSELVKRVPPVINASSRAVRLFRDLWFYLVTFGFVTEGMWLPEWFDAVTRLSAKSPVLVTSASGSSFAEELELDSAIRRKNVSSEEQQELRSALSLLLNSTPLNAQIAKLTPAQCTYLMAVYHLETLRVHTGSFRQIFRYLEDKGIERAGLSGLVRAIANEVFHRYLNSMADREKSFERESDLESHIVFLLVNFNNVNKVVKRAADEYLTELVNAFPHLSHNAKALQVMFDLIDLLARTLDQEGDQRLPYYTAIPGTSSSLLIPGDHEAREMMVQDFTSRVQDLLKFAMQVSPLEMQALLQQYLSQSAAQDVVAEAAEAHVDSSTMPNGRQMDYAFASADRGNLSSAHAGRSLATQYASFGLNASATSLPSDLARNRPDCAKSIASVFVTQLELRNHYAGEVAGILSSLGPAAAATGPRSSTSSAAQIPATEGTDADGTVSGFVDRLKRALHVCIEIAKTKGPEHVDFGSLRANLYRLTAFIISQSNSFHHELVHLVCWAPVYVFSEKAMSVGAFCWSWIVAARPTLEESVLRELTLAWDWTLEKRMGLFCTSLRAANPLFTPMSSNTKQTSAGTALLPAIASAAAAVKKILPPTSEPSHPNKTDAGPHKVWMRFFSERFEVIRHKSQVQIDLYASMIHRTLADPTHLSVHVSCTGVVYRVLLLALRLAQGTHIRSLLSRYLLRERVYHAALAWFRVEPSWPNGNSPSIIRENLADIIAFTRAMRADRRYFKSLEPLLSDALAGGVGATAAIARSAAAGAAVDAAMMKRTGQVKGNTLTRADIELMLPALSRGAMNTIAISSSMSVMSKESKRSRAVSSDYTVGPWDGYMTVSSSLMSGGAAAAAASNEGLLDPESATTAGSSSTATRPLSNAGALDDAGQLLMKDLRRRRVLIMLLLQNQIERLGVWHNPHDLPGLVLEGEREVVGGAATATAGVNTAGAAAAAPGAPAAPGEDEAAGGANKVISDRMWKDHVRMAWQANPHIAVQMVARFSQSEALRREVERRVRLDPLAVSGLPEALPLLVTDSAIRSDIPEMSHVLCWAPVSPAGALALFSKLYSPHPVVAQFALRVLRSFPADLILFYIPQLVQALRYDRLGYVAEYLLLAAQSSQLIAHQLIWNMRTNMYVDEEAEHLDTLAPELDTIIGKIVSSLSGHALKFYQREFSFFGRVTAISGTMKKAVPVFKTDEDKAARKKVCLEELAKIVAESGVYLPSNPEATVVGIKYSSGTPMQSAAKAPYLATFLVKKCSVAEIEAFDDEAELSPHVTEGADIVAQSCLFKVGDDVRQDMLALQVIGLFKKIFEQCGLDLYVFPYRVVATSPGAGVIEVVPNTKSRDQLGRQTEVTLHDYFVATYGDPHSVEFERARACFIKSMAAYSVISFLLQFKDRHNGNLLIDKDGHIIHIDFGFMFQSSPGGNMGFEPDLKLTQEMVDIMGGDMEAAPFKWFVELCVRAYLAVRPYHESVIALVALMLDTGLPCFREMDLEVLRRLRTRFQPDKTEREAASFMIKTVKNSYLNTRTKLYDILQYMQNGIPY</sequence>
<dbReference type="GO" id="GO:0005737">
    <property type="term" value="C:cytoplasm"/>
    <property type="evidence" value="ECO:0007669"/>
    <property type="project" value="TreeGrafter"/>
</dbReference>